<reference evidence="8 9" key="1">
    <citation type="submission" date="2024-07" db="EMBL/GenBank/DDBJ databases">
        <authorList>
            <person name="Thanompreechachai J."/>
            <person name="Duangmal K."/>
        </authorList>
    </citation>
    <scope>NUCLEOTIDE SEQUENCE [LARGE SCALE GENOMIC DNA]</scope>
    <source>
        <strain evidence="8 9">LSe6-4</strain>
    </source>
</reference>
<dbReference type="Gene3D" id="3.90.550.60">
    <property type="match status" value="1"/>
</dbReference>
<organism evidence="8 9">
    <name type="scientific">Kineococcus halophytocola</name>
    <dbReference type="NCBI Taxonomy" id="3234027"/>
    <lineage>
        <taxon>Bacteria</taxon>
        <taxon>Bacillati</taxon>
        <taxon>Actinomycetota</taxon>
        <taxon>Actinomycetes</taxon>
        <taxon>Kineosporiales</taxon>
        <taxon>Kineosporiaceae</taxon>
        <taxon>Kineococcus</taxon>
    </lineage>
</organism>
<evidence type="ECO:0000256" key="5">
    <source>
        <dbReference type="SAM" id="MobiDB-lite"/>
    </source>
</evidence>
<feature type="region of interest" description="Disordered" evidence="5">
    <location>
        <begin position="517"/>
        <end position="549"/>
    </location>
</feature>
<feature type="domain" description="Galactofuranosyltransferase-2 C-terminal" evidence="7">
    <location>
        <begin position="464"/>
        <end position="658"/>
    </location>
</feature>
<dbReference type="SUPFAM" id="SSF53448">
    <property type="entry name" value="Nucleotide-diphospho-sugar transferases"/>
    <property type="match status" value="1"/>
</dbReference>
<name>A0ABV4H2V1_9ACTN</name>
<feature type="domain" description="Galactofuranosyltransferase GlfT2 N-terminal" evidence="6">
    <location>
        <begin position="74"/>
        <end position="187"/>
    </location>
</feature>
<evidence type="ECO:0000313" key="8">
    <source>
        <dbReference type="EMBL" id="MEZ0165639.1"/>
    </source>
</evidence>
<dbReference type="InterPro" id="IPR040492">
    <property type="entry name" value="GlfT2_N"/>
</dbReference>
<evidence type="ECO:0000259" key="7">
    <source>
        <dbReference type="Pfam" id="PF19320"/>
    </source>
</evidence>
<proteinExistence type="inferred from homology"/>
<dbReference type="Pfam" id="PF13641">
    <property type="entry name" value="Glyco_tranf_2_3"/>
    <property type="match status" value="1"/>
</dbReference>
<gene>
    <name evidence="8" type="ORF">AB2L27_12830</name>
</gene>
<dbReference type="PANTHER" id="PTHR43179">
    <property type="entry name" value="RHAMNOSYLTRANSFERASE WBBL"/>
    <property type="match status" value="1"/>
</dbReference>
<comment type="pathway">
    <text evidence="1">Cell wall biogenesis; cell wall polysaccharide biosynthesis.</text>
</comment>
<dbReference type="GO" id="GO:0016757">
    <property type="term" value="F:glycosyltransferase activity"/>
    <property type="evidence" value="ECO:0007669"/>
    <property type="project" value="UniProtKB-KW"/>
</dbReference>
<dbReference type="RefSeq" id="WP_370441861.1">
    <property type="nucleotide sequence ID" value="NZ_JBGFTU010000013.1"/>
</dbReference>
<sequence length="677" mass="75148">MTTVTHGSDLHLQGAAGLAPDDGAWREVHRIVFPSKTDIDVLPLYVDFSQSEGYASADTDSMEFVGTGVAESDTEAAGDRRTLTVPAGKRYSLGSYFNAFPASYWRKWTRAEEVRFAGTFSGHGTVTLFKSNARGSRQRITSWRVEGEARLVEELTLAPFADGGWYWIDVAGGAEALTLVEAAWSAPVADQPAGKASIGVTTMNRPDYCVKTLNALAADASVLEVLDEIVIVDQGTQKVREQEGYEEVAALLGSKLRIIDQANLGGSGGFARGMFEAVRGERSKYVLLLDDDVNIEPEGIVRAVQFGDACRKPTLVGGHMFDMYDRSVLHTLGESVNLYRFFWGPARGLYHGHNLAASNLRQTPWMHRRVDTDYNGWWMCLIPVEVVKEIGLSLPAFIKWDDAEYGLRAMEHGYSTVSLPGACVWHVSWNDKDDTIDWQAYYHERNRFLVALLYSPYERGGRLFRESSYTDVKHLISMQYYAQTLRNRALADLLRGPGHLHETLATTLPAIRAARAEHPDAQVEAEPDAFPTPQRGKPAHKGKEPRPPRRATLLPWAAQAALRQLKPVKPEATQRPDTTLAAADGKWWELSLYDSAVVSMADGKGAVWYRRDAKKFRSLLAESADLHRRMLTSWPQLRAAYKAALPEITSMRAWAQTFGVDLSQPAGAQADAQGENR</sequence>
<comment type="similarity">
    <text evidence="2">Belongs to the glycosyltransferase 2 family.</text>
</comment>
<evidence type="ECO:0000256" key="2">
    <source>
        <dbReference type="ARBA" id="ARBA00006739"/>
    </source>
</evidence>
<protein>
    <submittedName>
        <fullName evidence="8">Glycosyltransferase</fullName>
        <ecNumber evidence="8">2.4.-.-</ecNumber>
    </submittedName>
</protein>
<accession>A0ABV4H2V1</accession>
<evidence type="ECO:0000313" key="9">
    <source>
        <dbReference type="Proteomes" id="UP001565927"/>
    </source>
</evidence>
<dbReference type="EC" id="2.4.-.-" evidence="8"/>
<evidence type="ECO:0000256" key="4">
    <source>
        <dbReference type="ARBA" id="ARBA00022679"/>
    </source>
</evidence>
<evidence type="ECO:0000259" key="6">
    <source>
        <dbReference type="Pfam" id="PF17994"/>
    </source>
</evidence>
<dbReference type="Proteomes" id="UP001565927">
    <property type="component" value="Unassembled WGS sequence"/>
</dbReference>
<keyword evidence="3 8" id="KW-0328">Glycosyltransferase</keyword>
<evidence type="ECO:0000256" key="1">
    <source>
        <dbReference type="ARBA" id="ARBA00004776"/>
    </source>
</evidence>
<dbReference type="PANTHER" id="PTHR43179:SF12">
    <property type="entry name" value="GALACTOFURANOSYLTRANSFERASE GLFT2"/>
    <property type="match status" value="1"/>
</dbReference>
<evidence type="ECO:0000256" key="3">
    <source>
        <dbReference type="ARBA" id="ARBA00022676"/>
    </source>
</evidence>
<keyword evidence="4 8" id="KW-0808">Transferase</keyword>
<dbReference type="InterPro" id="IPR045699">
    <property type="entry name" value="GlfT2_C"/>
</dbReference>
<dbReference type="Pfam" id="PF17994">
    <property type="entry name" value="Glft2_N"/>
    <property type="match status" value="1"/>
</dbReference>
<comment type="caution">
    <text evidence="8">The sequence shown here is derived from an EMBL/GenBank/DDBJ whole genome shotgun (WGS) entry which is preliminary data.</text>
</comment>
<dbReference type="InterPro" id="IPR029044">
    <property type="entry name" value="Nucleotide-diphossugar_trans"/>
</dbReference>
<keyword evidence="9" id="KW-1185">Reference proteome</keyword>
<dbReference type="EMBL" id="JBGFTU010000013">
    <property type="protein sequence ID" value="MEZ0165639.1"/>
    <property type="molecule type" value="Genomic_DNA"/>
</dbReference>
<dbReference type="Pfam" id="PF19320">
    <property type="entry name" value="GlfT2_domain3"/>
    <property type="match status" value="1"/>
</dbReference>